<evidence type="ECO:0000313" key="3">
    <source>
        <dbReference type="Proteomes" id="UP001205046"/>
    </source>
</evidence>
<accession>A0ABT2HSY8</accession>
<feature type="region of interest" description="Disordered" evidence="1">
    <location>
        <begin position="339"/>
        <end position="370"/>
    </location>
</feature>
<gene>
    <name evidence="2" type="ORF">M3B43_10870</name>
</gene>
<comment type="caution">
    <text evidence="2">The sequence shown here is derived from an EMBL/GenBank/DDBJ whole genome shotgun (WGS) entry which is preliminary data.</text>
</comment>
<name>A0ABT2HSY8_9MICC</name>
<reference evidence="2 3" key="1">
    <citation type="submission" date="2022-04" db="EMBL/GenBank/DDBJ databases">
        <title>Human microbiome associated bacterial genomes.</title>
        <authorList>
            <person name="Sandstrom S."/>
            <person name="Salamzade R."/>
            <person name="Kalan L.R."/>
        </authorList>
    </citation>
    <scope>NUCLEOTIDE SEQUENCE [LARGE SCALE GENOMIC DNA]</scope>
    <source>
        <strain evidence="3">p3-SID767</strain>
    </source>
</reference>
<proteinExistence type="predicted"/>
<feature type="compositionally biased region" description="Polar residues" evidence="1">
    <location>
        <begin position="358"/>
        <end position="370"/>
    </location>
</feature>
<dbReference type="RefSeq" id="WP_260073676.1">
    <property type="nucleotide sequence ID" value="NZ_JALXMO010000042.1"/>
</dbReference>
<sequence>MIGCYIHHQGAGHLHRSLTWARAWSQLHQEPVAGLSSLEQPRDWPGPWVSLEADDDGSTSHHSAGGVLHWAPVHHAGLRSRMTRISQWISSENPDLLVADVSVEVAMLARLHGVPVVTVALPGDRTDRTHALGYEISSAIAGFWPPAANGIIGRQDQGAAVSPLGAISRFPPAAADNPDSTRAPRSPEAPEILIMGGRGGGGIPPAAQRAVKAAFPQARITHIGGTTGTWTSDPWSALQQADVVVTAAGQNSLAEIAASRTPAVVYALDRPHQEQRHTLESLRRGPWPVIPAPESADAVAWRDALEAALQLNGNDWRTWCDGQAQHRFAALLEQVRDSMKPHPVQSHPVQSPPPIPTVQASPGPSPRTNQ</sequence>
<evidence type="ECO:0008006" key="4">
    <source>
        <dbReference type="Google" id="ProtNLM"/>
    </source>
</evidence>
<dbReference type="EMBL" id="JALXMO010000042">
    <property type="protein sequence ID" value="MCT1607809.1"/>
    <property type="molecule type" value="Genomic_DNA"/>
</dbReference>
<dbReference type="Gene3D" id="3.40.50.2000">
    <property type="entry name" value="Glycogen Phosphorylase B"/>
    <property type="match status" value="1"/>
</dbReference>
<protein>
    <recommendedName>
        <fullName evidence="4">Glycosyl transferase family 28 C-terminal domain-containing protein</fullName>
    </recommendedName>
</protein>
<organism evidence="2 3">
    <name type="scientific">Nesterenkonia massiliensis</name>
    <dbReference type="NCBI Taxonomy" id="1232429"/>
    <lineage>
        <taxon>Bacteria</taxon>
        <taxon>Bacillati</taxon>
        <taxon>Actinomycetota</taxon>
        <taxon>Actinomycetes</taxon>
        <taxon>Micrococcales</taxon>
        <taxon>Micrococcaceae</taxon>
        <taxon>Nesterenkonia</taxon>
    </lineage>
</organism>
<evidence type="ECO:0000313" key="2">
    <source>
        <dbReference type="EMBL" id="MCT1607809.1"/>
    </source>
</evidence>
<evidence type="ECO:0000256" key="1">
    <source>
        <dbReference type="SAM" id="MobiDB-lite"/>
    </source>
</evidence>
<keyword evidence="3" id="KW-1185">Reference proteome</keyword>
<dbReference type="Proteomes" id="UP001205046">
    <property type="component" value="Unassembled WGS sequence"/>
</dbReference>
<dbReference type="SUPFAM" id="SSF53756">
    <property type="entry name" value="UDP-Glycosyltransferase/glycogen phosphorylase"/>
    <property type="match status" value="1"/>
</dbReference>